<dbReference type="EMBL" id="JALBGC010000002">
    <property type="protein sequence ID" value="MCI1186924.1"/>
    <property type="molecule type" value="Genomic_DNA"/>
</dbReference>
<evidence type="ECO:0000313" key="4">
    <source>
        <dbReference type="EMBL" id="MCI1186924.1"/>
    </source>
</evidence>
<gene>
    <name evidence="4" type="ORF">MON38_05790</name>
</gene>
<feature type="modified residue" description="4-aspartylphosphate" evidence="1">
    <location>
        <position position="60"/>
    </location>
</feature>
<keyword evidence="1" id="KW-0597">Phosphoprotein</keyword>
<dbReference type="AlphaFoldDB" id="A0A9X2AHS7"/>
<dbReference type="Gene3D" id="3.40.50.2300">
    <property type="match status" value="1"/>
</dbReference>
<dbReference type="Proteomes" id="UP001139193">
    <property type="component" value="Unassembled WGS sequence"/>
</dbReference>
<organism evidence="4 5">
    <name type="scientific">Hymenobacter cyanobacteriorum</name>
    <dbReference type="NCBI Taxonomy" id="2926463"/>
    <lineage>
        <taxon>Bacteria</taxon>
        <taxon>Pseudomonadati</taxon>
        <taxon>Bacteroidota</taxon>
        <taxon>Cytophagia</taxon>
        <taxon>Cytophagales</taxon>
        <taxon>Hymenobacteraceae</taxon>
        <taxon>Hymenobacter</taxon>
    </lineage>
</organism>
<evidence type="ECO:0000313" key="5">
    <source>
        <dbReference type="Proteomes" id="UP001139193"/>
    </source>
</evidence>
<comment type="caution">
    <text evidence="4">The sequence shown here is derived from an EMBL/GenBank/DDBJ whole genome shotgun (WGS) entry which is preliminary data.</text>
</comment>
<dbReference type="Pfam" id="PF00072">
    <property type="entry name" value="Response_reg"/>
    <property type="match status" value="1"/>
</dbReference>
<name>A0A9X2AHS7_9BACT</name>
<proteinExistence type="predicted"/>
<feature type="domain" description="HTH LytTR-type" evidence="3">
    <location>
        <begin position="149"/>
        <end position="247"/>
    </location>
</feature>
<protein>
    <submittedName>
        <fullName evidence="4">LytTR family DNA-binding domain-containing protein</fullName>
    </submittedName>
</protein>
<dbReference type="Pfam" id="PF04397">
    <property type="entry name" value="LytTR"/>
    <property type="match status" value="1"/>
</dbReference>
<keyword evidence="5" id="KW-1185">Reference proteome</keyword>
<dbReference type="GO" id="GO:0003677">
    <property type="term" value="F:DNA binding"/>
    <property type="evidence" value="ECO:0007669"/>
    <property type="project" value="UniProtKB-KW"/>
</dbReference>
<dbReference type="PANTHER" id="PTHR37299">
    <property type="entry name" value="TRANSCRIPTIONAL REGULATOR-RELATED"/>
    <property type="match status" value="1"/>
</dbReference>
<dbReference type="InterPro" id="IPR046947">
    <property type="entry name" value="LytR-like"/>
</dbReference>
<dbReference type="GO" id="GO:0000156">
    <property type="term" value="F:phosphorelay response regulator activity"/>
    <property type="evidence" value="ECO:0007669"/>
    <property type="project" value="InterPro"/>
</dbReference>
<dbReference type="PROSITE" id="PS50930">
    <property type="entry name" value="HTH_LYTTR"/>
    <property type="match status" value="1"/>
</dbReference>
<dbReference type="SMART" id="SM00448">
    <property type="entry name" value="REC"/>
    <property type="match status" value="1"/>
</dbReference>
<feature type="domain" description="Response regulatory" evidence="2">
    <location>
        <begin position="8"/>
        <end position="121"/>
    </location>
</feature>
<dbReference type="InterPro" id="IPR001789">
    <property type="entry name" value="Sig_transdc_resp-reg_receiver"/>
</dbReference>
<dbReference type="InterPro" id="IPR011006">
    <property type="entry name" value="CheY-like_superfamily"/>
</dbReference>
<dbReference type="RefSeq" id="WP_241935207.1">
    <property type="nucleotide sequence ID" value="NZ_JALBGC010000002.1"/>
</dbReference>
<reference evidence="4" key="1">
    <citation type="submission" date="2022-03" db="EMBL/GenBank/DDBJ databases">
        <title>Bacterial whole genome sequence for Hymenobacter sp. DH14.</title>
        <authorList>
            <person name="Le V."/>
        </authorList>
    </citation>
    <scope>NUCLEOTIDE SEQUENCE</scope>
    <source>
        <strain evidence="4">DH14</strain>
    </source>
</reference>
<dbReference type="SMART" id="SM00850">
    <property type="entry name" value="LytTR"/>
    <property type="match status" value="1"/>
</dbReference>
<dbReference type="SUPFAM" id="SSF52172">
    <property type="entry name" value="CheY-like"/>
    <property type="match status" value="1"/>
</dbReference>
<evidence type="ECO:0000256" key="1">
    <source>
        <dbReference type="PROSITE-ProRule" id="PRU00169"/>
    </source>
</evidence>
<dbReference type="InterPro" id="IPR007492">
    <property type="entry name" value="LytTR_DNA-bd_dom"/>
</dbReference>
<dbReference type="PANTHER" id="PTHR37299:SF1">
    <property type="entry name" value="STAGE 0 SPORULATION PROTEIN A HOMOLOG"/>
    <property type="match status" value="1"/>
</dbReference>
<sequence>MPDSDPLACVIVEDNEMNRLTLEHFVAITPGLTLQAALEDGRQALHYLHTEPPVQVLLLDIEMPHLTGLDLIRVLPKPLPAIVLVTSHEAFAVEAFELPVIDYLVKPVEYARFLQAVQLVRDRRHREPASLPARPPATIELAAPGSSDLFVKVNGRLVRLNFDEVLYIEALATYSVLVTAAQKHIVYASLKILEDRLPFAHFMRVHRSYIVNTQRIDAVEDHVLLLGPYQVPVGKSYQTTLRDRLNTL</sequence>
<dbReference type="Gene3D" id="2.40.50.1020">
    <property type="entry name" value="LytTr DNA-binding domain"/>
    <property type="match status" value="1"/>
</dbReference>
<accession>A0A9X2AHS7</accession>
<evidence type="ECO:0000259" key="2">
    <source>
        <dbReference type="PROSITE" id="PS50110"/>
    </source>
</evidence>
<evidence type="ECO:0000259" key="3">
    <source>
        <dbReference type="PROSITE" id="PS50930"/>
    </source>
</evidence>
<dbReference type="PROSITE" id="PS50110">
    <property type="entry name" value="RESPONSE_REGULATORY"/>
    <property type="match status" value="1"/>
</dbReference>
<keyword evidence="4" id="KW-0238">DNA-binding</keyword>